<dbReference type="GO" id="GO:0003824">
    <property type="term" value="F:catalytic activity"/>
    <property type="evidence" value="ECO:0007669"/>
    <property type="project" value="InterPro"/>
</dbReference>
<sequence>MRTRSFLSVVSTLVLAFGLTAGSAAGSAASDPPVLHFLQYNICGGWGGCTVDPSMAGEVTRRVAKVEREITTWSADTVFLSEVCGVQFRALLDDLAPLGYTGVFHSQLQEGSGCRPDTDGTAPEGIAVLVKGRVGVGVFHDLTTPNTTVEHFGLLCTDTELQGRRVHVCSGHPTPDEAGVEQNRRLAAIVDDVVRSGTPVIVGGDFNLTPEHPGLDGMYSHSGGHGRFVEVDDTNKAYFTPACPPPAAQCRSGAPTFGTGGPTPVKLDHVFLSAAHFVDRAASVGGHDLAVTDHDVLRGQAAWAP</sequence>
<dbReference type="InterPro" id="IPR005135">
    <property type="entry name" value="Endo/exonuclease/phosphatase"/>
</dbReference>
<dbReference type="RefSeq" id="WP_078981885.1">
    <property type="nucleotide sequence ID" value="NZ_MWQN01000004.1"/>
</dbReference>
<feature type="signal peptide" evidence="1">
    <location>
        <begin position="1"/>
        <end position="16"/>
    </location>
</feature>
<dbReference type="EMBL" id="MWQN01000004">
    <property type="protein sequence ID" value="OPC77126.1"/>
    <property type="molecule type" value="Genomic_DNA"/>
</dbReference>
<name>A0A1T3NJV5_9ACTN</name>
<dbReference type="InterPro" id="IPR036691">
    <property type="entry name" value="Endo/exonu/phosph_ase_sf"/>
</dbReference>
<keyword evidence="1" id="KW-0732">Signal</keyword>
<dbReference type="Pfam" id="PF03372">
    <property type="entry name" value="Exo_endo_phos"/>
    <property type="match status" value="1"/>
</dbReference>
<gene>
    <name evidence="3" type="ORF">B4N89_41935</name>
</gene>
<dbReference type="Gene3D" id="3.60.10.10">
    <property type="entry name" value="Endonuclease/exonuclease/phosphatase"/>
    <property type="match status" value="1"/>
</dbReference>
<protein>
    <recommendedName>
        <fullName evidence="2">Endonuclease/exonuclease/phosphatase domain-containing protein</fullName>
    </recommendedName>
</protein>
<reference evidence="3 4" key="1">
    <citation type="submission" date="2017-03" db="EMBL/GenBank/DDBJ databases">
        <title>Draft genome sequence of Streptomyces scabrisporus NF3, endophyte isolated from Amphipterygium adstringens.</title>
        <authorList>
            <person name="Vazquez M."/>
            <person name="Ceapa C.D."/>
            <person name="Rodriguez Luna D."/>
            <person name="Sanchez Esquivel S."/>
        </authorList>
    </citation>
    <scope>NUCLEOTIDE SEQUENCE [LARGE SCALE GENOMIC DNA]</scope>
    <source>
        <strain evidence="3 4">NF3</strain>
    </source>
</reference>
<dbReference type="SUPFAM" id="SSF56219">
    <property type="entry name" value="DNase I-like"/>
    <property type="match status" value="1"/>
</dbReference>
<feature type="chain" id="PRO_5038980250" description="Endonuclease/exonuclease/phosphatase domain-containing protein" evidence="1">
    <location>
        <begin position="17"/>
        <end position="305"/>
    </location>
</feature>
<dbReference type="OrthoDB" id="3789924at2"/>
<organism evidence="3 4">
    <name type="scientific">Embleya scabrispora</name>
    <dbReference type="NCBI Taxonomy" id="159449"/>
    <lineage>
        <taxon>Bacteria</taxon>
        <taxon>Bacillati</taxon>
        <taxon>Actinomycetota</taxon>
        <taxon>Actinomycetes</taxon>
        <taxon>Kitasatosporales</taxon>
        <taxon>Streptomycetaceae</taxon>
        <taxon>Embleya</taxon>
    </lineage>
</organism>
<comment type="caution">
    <text evidence="3">The sequence shown here is derived from an EMBL/GenBank/DDBJ whole genome shotgun (WGS) entry which is preliminary data.</text>
</comment>
<dbReference type="AlphaFoldDB" id="A0A1T3NJV5"/>
<proteinExistence type="predicted"/>
<keyword evidence="4" id="KW-1185">Reference proteome</keyword>
<evidence type="ECO:0000313" key="3">
    <source>
        <dbReference type="EMBL" id="OPC77126.1"/>
    </source>
</evidence>
<evidence type="ECO:0000313" key="4">
    <source>
        <dbReference type="Proteomes" id="UP000190037"/>
    </source>
</evidence>
<accession>A0A1T3NJV5</accession>
<evidence type="ECO:0000256" key="1">
    <source>
        <dbReference type="SAM" id="SignalP"/>
    </source>
</evidence>
<feature type="domain" description="Endonuclease/exonuclease/phosphatase" evidence="2">
    <location>
        <begin position="38"/>
        <end position="294"/>
    </location>
</feature>
<evidence type="ECO:0000259" key="2">
    <source>
        <dbReference type="Pfam" id="PF03372"/>
    </source>
</evidence>
<dbReference type="Proteomes" id="UP000190037">
    <property type="component" value="Unassembled WGS sequence"/>
</dbReference>
<dbReference type="STRING" id="159449.B4N89_41935"/>